<feature type="non-terminal residue" evidence="2">
    <location>
        <position position="260"/>
    </location>
</feature>
<name>A0A482VJR7_ASBVE</name>
<organism evidence="2 3">
    <name type="scientific">Asbolus verrucosus</name>
    <name type="common">Desert ironclad beetle</name>
    <dbReference type="NCBI Taxonomy" id="1661398"/>
    <lineage>
        <taxon>Eukaryota</taxon>
        <taxon>Metazoa</taxon>
        <taxon>Ecdysozoa</taxon>
        <taxon>Arthropoda</taxon>
        <taxon>Hexapoda</taxon>
        <taxon>Insecta</taxon>
        <taxon>Pterygota</taxon>
        <taxon>Neoptera</taxon>
        <taxon>Endopterygota</taxon>
        <taxon>Coleoptera</taxon>
        <taxon>Polyphaga</taxon>
        <taxon>Cucujiformia</taxon>
        <taxon>Tenebrionidae</taxon>
        <taxon>Pimeliinae</taxon>
        <taxon>Asbolus</taxon>
    </lineage>
</organism>
<feature type="signal peptide" evidence="1">
    <location>
        <begin position="1"/>
        <end position="18"/>
    </location>
</feature>
<reference evidence="2 3" key="1">
    <citation type="submission" date="2017-03" db="EMBL/GenBank/DDBJ databases">
        <title>Genome of the blue death feigning beetle - Asbolus verrucosus.</title>
        <authorList>
            <person name="Rider S.D."/>
        </authorList>
    </citation>
    <scope>NUCLEOTIDE SEQUENCE [LARGE SCALE GENOMIC DNA]</scope>
    <source>
        <strain evidence="2">Butters</strain>
        <tissue evidence="2">Head and leg muscle</tissue>
    </source>
</reference>
<keyword evidence="3" id="KW-1185">Reference proteome</keyword>
<comment type="caution">
    <text evidence="2">The sequence shown here is derived from an EMBL/GenBank/DDBJ whole genome shotgun (WGS) entry which is preliminary data.</text>
</comment>
<dbReference type="OrthoDB" id="7694007at2759"/>
<dbReference type="Proteomes" id="UP000292052">
    <property type="component" value="Unassembled WGS sequence"/>
</dbReference>
<evidence type="ECO:0000313" key="3">
    <source>
        <dbReference type="Proteomes" id="UP000292052"/>
    </source>
</evidence>
<proteinExistence type="predicted"/>
<gene>
    <name evidence="2" type="ORF">BDFB_013055</name>
</gene>
<dbReference type="EMBL" id="QDEB01092613">
    <property type="protein sequence ID" value="RZC33030.1"/>
    <property type="molecule type" value="Genomic_DNA"/>
</dbReference>
<dbReference type="AlphaFoldDB" id="A0A482VJR7"/>
<evidence type="ECO:0000313" key="2">
    <source>
        <dbReference type="EMBL" id="RZC33030.1"/>
    </source>
</evidence>
<feature type="chain" id="PRO_5019735881" description="TNFR-Cys domain-containing protein" evidence="1">
    <location>
        <begin position="19"/>
        <end position="260"/>
    </location>
</feature>
<accession>A0A482VJR7</accession>
<evidence type="ECO:0000256" key="1">
    <source>
        <dbReference type="SAM" id="SignalP"/>
    </source>
</evidence>
<sequence length="260" mass="29724">MKYLTLFFLLLVVYYSLGALPNQKQNFCQHNRCLTCVGRYCTTTCLGESCKNCPLGDCCDGTNCNICRGEICCKTQECNNCVNDCLKTCQGTTTCHYDCFQRCIPNQDNTNRTQDNGRYSLHNKNYLPVNVTTVINITNVIKSENTIHNPIMVNTTNFNNYTSFRKNYHRKQIIINGNHNNSSHILTTKYNCCEIIHPEICYTHTIRGQSGLLCYTGKHKECSQLCTSIHVHIVKSKEGHNKCITIARPPYYFCGKYVTE</sequence>
<evidence type="ECO:0008006" key="4">
    <source>
        <dbReference type="Google" id="ProtNLM"/>
    </source>
</evidence>
<keyword evidence="1" id="KW-0732">Signal</keyword>
<protein>
    <recommendedName>
        <fullName evidence="4">TNFR-Cys domain-containing protein</fullName>
    </recommendedName>
</protein>